<evidence type="ECO:0000313" key="2">
    <source>
        <dbReference type="EMBL" id="GEA85170.1"/>
    </source>
</evidence>
<organism evidence="2 3">
    <name type="scientific">Cellulomonas gelida</name>
    <dbReference type="NCBI Taxonomy" id="1712"/>
    <lineage>
        <taxon>Bacteria</taxon>
        <taxon>Bacillati</taxon>
        <taxon>Actinomycetota</taxon>
        <taxon>Actinomycetes</taxon>
        <taxon>Micrococcales</taxon>
        <taxon>Cellulomonadaceae</taxon>
        <taxon>Cellulomonas</taxon>
    </lineage>
</organism>
<dbReference type="Pfam" id="PF12746">
    <property type="entry name" value="GNAT_acetyltran"/>
    <property type="match status" value="1"/>
</dbReference>
<protein>
    <recommendedName>
        <fullName evidence="1">N-acetyltransferase domain-containing protein</fullName>
    </recommendedName>
</protein>
<dbReference type="InterPro" id="IPR000182">
    <property type="entry name" value="GNAT_dom"/>
</dbReference>
<proteinExistence type="predicted"/>
<dbReference type="GO" id="GO:0016747">
    <property type="term" value="F:acyltransferase activity, transferring groups other than amino-acyl groups"/>
    <property type="evidence" value="ECO:0007669"/>
    <property type="project" value="InterPro"/>
</dbReference>
<keyword evidence="3" id="KW-1185">Reference proteome</keyword>
<dbReference type="EMBL" id="BJLQ01000027">
    <property type="protein sequence ID" value="GEA85170.1"/>
    <property type="molecule type" value="Genomic_DNA"/>
</dbReference>
<sequence length="299" mass="33418">MSTDLRAIAARTLAEVPMNTAFARAVVEETVAGELWADRAEDPRAFHAVHPYGMSLVWGDAVDEALDLVVAYLRERADEGQGEWLQVDPRWDAIDWDDTLDAVPFEDHDQLAGGERVVRHTRVNFAFDAGAFWARRDEHLPVEPWQVRRTVRADFDWPGSVVPSEFWPDADTFLANGGGWVLADGPQVAAMAFASYRAGRQVELGIETAPDWRRRGLATTAAAAMIDNLLVSHLTPVWSCREDNVGSYRLATTLGFRPTLHLPYYRVPAATARPTRRFGWRPDVTGPLRRRRTGTAGRA</sequence>
<reference evidence="2 3" key="1">
    <citation type="submission" date="2019-06" db="EMBL/GenBank/DDBJ databases">
        <title>Whole genome shotgun sequence of Cellulomonas gelida NBRC 3748.</title>
        <authorList>
            <person name="Hosoyama A."/>
            <person name="Uohara A."/>
            <person name="Ohji S."/>
            <person name="Ichikawa N."/>
        </authorList>
    </citation>
    <scope>NUCLEOTIDE SEQUENCE [LARGE SCALE GENOMIC DNA]</scope>
    <source>
        <strain evidence="2 3">NBRC 3748</strain>
    </source>
</reference>
<dbReference type="PROSITE" id="PS51186">
    <property type="entry name" value="GNAT"/>
    <property type="match status" value="1"/>
</dbReference>
<dbReference type="AlphaFoldDB" id="A0A4Y3KQE8"/>
<dbReference type="SUPFAM" id="SSF55729">
    <property type="entry name" value="Acyl-CoA N-acyltransferases (Nat)"/>
    <property type="match status" value="1"/>
</dbReference>
<dbReference type="OrthoDB" id="4824241at2"/>
<evidence type="ECO:0000259" key="1">
    <source>
        <dbReference type="PROSITE" id="PS51186"/>
    </source>
</evidence>
<dbReference type="InterPro" id="IPR027365">
    <property type="entry name" value="GNAT_acetyltra_YdfB-like"/>
</dbReference>
<gene>
    <name evidence="2" type="ORF">CGE01nite_24210</name>
</gene>
<evidence type="ECO:0000313" key="3">
    <source>
        <dbReference type="Proteomes" id="UP000320461"/>
    </source>
</evidence>
<comment type="caution">
    <text evidence="2">The sequence shown here is derived from an EMBL/GenBank/DDBJ whole genome shotgun (WGS) entry which is preliminary data.</text>
</comment>
<dbReference type="InterPro" id="IPR016181">
    <property type="entry name" value="Acyl_CoA_acyltransferase"/>
</dbReference>
<accession>A0A4Y3KQE8</accession>
<dbReference type="RefSeq" id="WP_141371210.1">
    <property type="nucleotide sequence ID" value="NZ_BJLQ01000027.1"/>
</dbReference>
<dbReference type="Proteomes" id="UP000320461">
    <property type="component" value="Unassembled WGS sequence"/>
</dbReference>
<name>A0A4Y3KQE8_9CELL</name>
<dbReference type="Gene3D" id="3.40.630.30">
    <property type="match status" value="1"/>
</dbReference>
<feature type="domain" description="N-acetyltransferase" evidence="1">
    <location>
        <begin position="140"/>
        <end position="277"/>
    </location>
</feature>